<name>A0A101E6F4_9THEO</name>
<evidence type="ECO:0000313" key="4">
    <source>
        <dbReference type="Proteomes" id="UP000294886"/>
    </source>
</evidence>
<dbReference type="AlphaFoldDB" id="A0A101E6F4"/>
<evidence type="ECO:0000313" key="3">
    <source>
        <dbReference type="Proteomes" id="UP000264445"/>
    </source>
</evidence>
<reference evidence="1 3" key="1">
    <citation type="journal article" date="2018" name="Nat. Biotechnol.">
        <title>A standardized bacterial taxonomy based on genome phylogeny substantially revises the tree of life.</title>
        <authorList>
            <person name="Parks D.H."/>
            <person name="Chuvochina M."/>
            <person name="Waite D.W."/>
            <person name="Rinke C."/>
            <person name="Skarshewski A."/>
            <person name="Chaumeil P.A."/>
            <person name="Hugenholtz P."/>
        </authorList>
    </citation>
    <scope>NUCLEOTIDE SEQUENCE [LARGE SCALE GENOMIC DNA]</scope>
    <source>
        <strain evidence="1">UBA12544</strain>
    </source>
</reference>
<comment type="caution">
    <text evidence="1">The sequence shown here is derived from an EMBL/GenBank/DDBJ whole genome shotgun (WGS) entry which is preliminary data.</text>
</comment>
<dbReference type="EMBL" id="SLWU01000023">
    <property type="protein sequence ID" value="TCO60091.1"/>
    <property type="molecule type" value="Genomic_DNA"/>
</dbReference>
<evidence type="ECO:0000313" key="2">
    <source>
        <dbReference type="EMBL" id="TCO60091.1"/>
    </source>
</evidence>
<protein>
    <submittedName>
        <fullName evidence="1">Arginase</fullName>
    </submittedName>
</protein>
<evidence type="ECO:0000313" key="1">
    <source>
        <dbReference type="EMBL" id="HBT48751.1"/>
    </source>
</evidence>
<sequence length="235" mass="27849">MRKTLLTVDWDYFIPFKKEWFFSYIENERNSLQLWYKRYIMAKLQGEDLEKSVRASSERLEFWKSIKNILPFYKGVKVFVSESHKFAYYLAKNFNCDRVISFDSHSDLGYSGLASLEFEVNCANWLGKLFKDDIIKEAMVVYSPYSLEKPSDFEEFINLYRIDFVFSVDKLPKDSLISVIHIARSGAWTPPWLDKDFVRFVNSLGLLYHEVGISPREWKVSKLSYGDQIFYLNFA</sequence>
<organism evidence="1 3">
    <name type="scientific">Caldanaerobacter subterraneus</name>
    <dbReference type="NCBI Taxonomy" id="911092"/>
    <lineage>
        <taxon>Bacteria</taxon>
        <taxon>Bacillati</taxon>
        <taxon>Bacillota</taxon>
        <taxon>Clostridia</taxon>
        <taxon>Thermoanaerobacterales</taxon>
        <taxon>Thermoanaerobacteraceae</taxon>
        <taxon>Caldanaerobacter</taxon>
    </lineage>
</organism>
<proteinExistence type="predicted"/>
<accession>A0A101E6F4</accession>
<reference evidence="2 4" key="2">
    <citation type="submission" date="2019-03" db="EMBL/GenBank/DDBJ databases">
        <title>Genomic Encyclopedia of Type Strains, Phase IV (KMG-IV): sequencing the most valuable type-strain genomes for metagenomic binning, comparative biology and taxonomic classification.</title>
        <authorList>
            <person name="Goeker M."/>
        </authorList>
    </citation>
    <scope>NUCLEOTIDE SEQUENCE [LARGE SCALE GENOMIC DNA]</scope>
    <source>
        <strain evidence="2 4">DSM 13054</strain>
    </source>
</reference>
<dbReference type="Proteomes" id="UP000294886">
    <property type="component" value="Unassembled WGS sequence"/>
</dbReference>
<gene>
    <name evidence="1" type="ORF">DEA61_02595</name>
    <name evidence="2" type="ORF">EV203_12342</name>
</gene>
<dbReference type="EMBL" id="DOLB01000049">
    <property type="protein sequence ID" value="HBT48751.1"/>
    <property type="molecule type" value="Genomic_DNA"/>
</dbReference>
<dbReference type="Proteomes" id="UP000264445">
    <property type="component" value="Unassembled WGS sequence"/>
</dbReference>
<dbReference type="RefSeq" id="WP_009610263.1">
    <property type="nucleotide sequence ID" value="NZ_DOLB01000049.1"/>
</dbReference>